<dbReference type="InterPro" id="IPR001478">
    <property type="entry name" value="PDZ"/>
</dbReference>
<dbReference type="GO" id="GO:0043495">
    <property type="term" value="F:protein-membrane adaptor activity"/>
    <property type="evidence" value="ECO:0000318"/>
    <property type="project" value="GO_Central"/>
</dbReference>
<dbReference type="CDD" id="cd06705">
    <property type="entry name" value="PDZ_MAST"/>
    <property type="match status" value="1"/>
</dbReference>
<feature type="compositionally biased region" description="Low complexity" evidence="2">
    <location>
        <begin position="150"/>
        <end position="168"/>
    </location>
</feature>
<feature type="compositionally biased region" description="Polar residues" evidence="2">
    <location>
        <begin position="475"/>
        <end position="490"/>
    </location>
</feature>
<name>F6W0Z5_CIOIN</name>
<accession>F6W0Z5</accession>
<feature type="domain" description="PDZ" evidence="3">
    <location>
        <begin position="176"/>
        <end position="254"/>
    </location>
</feature>
<evidence type="ECO:0000256" key="2">
    <source>
        <dbReference type="SAM" id="MobiDB-lite"/>
    </source>
</evidence>
<feature type="compositionally biased region" description="Low complexity" evidence="2">
    <location>
        <begin position="381"/>
        <end position="400"/>
    </location>
</feature>
<dbReference type="STRING" id="7719.ENSCINP00000018787"/>
<dbReference type="PROSITE" id="PS50106">
    <property type="entry name" value="PDZ"/>
    <property type="match status" value="1"/>
</dbReference>
<dbReference type="InterPro" id="IPR036034">
    <property type="entry name" value="PDZ_sf"/>
</dbReference>
<dbReference type="GeneTree" id="ENSGT00940000168954"/>
<keyword evidence="5" id="KW-1185">Reference proteome</keyword>
<feature type="region of interest" description="Disordered" evidence="2">
    <location>
        <begin position="88"/>
        <end position="117"/>
    </location>
</feature>
<dbReference type="FunFam" id="2.30.42.10:FF:000008">
    <property type="entry name" value="microtubule-associated serine/threonine-protein kinase 4 isoform X2"/>
    <property type="match status" value="1"/>
</dbReference>
<reference evidence="4" key="3">
    <citation type="submission" date="2025-08" db="UniProtKB">
        <authorList>
            <consortium name="Ensembl"/>
        </authorList>
    </citation>
    <scope>IDENTIFICATION</scope>
</reference>
<dbReference type="SMART" id="SM00228">
    <property type="entry name" value="PDZ"/>
    <property type="match status" value="1"/>
</dbReference>
<reference evidence="4" key="2">
    <citation type="journal article" date="2008" name="Genome Biol.">
        <title>Improved genome assembly and evidence-based global gene model set for the chordate Ciona intestinalis: new insight into intron and operon populations.</title>
        <authorList>
            <person name="Satou Y."/>
            <person name="Mineta K."/>
            <person name="Ogasawara M."/>
            <person name="Sasakura Y."/>
            <person name="Shoguchi E."/>
            <person name="Ueno K."/>
            <person name="Yamada L."/>
            <person name="Matsumoto J."/>
            <person name="Wasserscheid J."/>
            <person name="Dewar K."/>
            <person name="Wiley G.B."/>
            <person name="Macmil S.L."/>
            <person name="Roe B.A."/>
            <person name="Zeller R.W."/>
            <person name="Hastings K.E."/>
            <person name="Lemaire P."/>
            <person name="Lindquist E."/>
            <person name="Endo T."/>
            <person name="Hotta K."/>
            <person name="Inaba K."/>
        </authorList>
    </citation>
    <scope>NUCLEOTIDE SEQUENCE [LARGE SCALE GENOMIC DNA]</scope>
    <source>
        <strain evidence="4">wild type</strain>
    </source>
</reference>
<dbReference type="HOGENOM" id="CLU_524733_0_0_1"/>
<dbReference type="AlphaFoldDB" id="F6W0Z5"/>
<dbReference type="InterPro" id="IPR051067">
    <property type="entry name" value="NHER"/>
</dbReference>
<dbReference type="Ensembl" id="ENSCINT00000018787.3">
    <property type="protein sequence ID" value="ENSCINP00000018787.3"/>
    <property type="gene ID" value="ENSCING00000009247.3"/>
</dbReference>
<evidence type="ECO:0000259" key="3">
    <source>
        <dbReference type="PROSITE" id="PS50106"/>
    </source>
</evidence>
<dbReference type="EMBL" id="EAAA01002240">
    <property type="status" value="NOT_ANNOTATED_CDS"/>
    <property type="molecule type" value="Genomic_DNA"/>
</dbReference>
<feature type="compositionally biased region" description="Basic residues" evidence="2">
    <location>
        <begin position="269"/>
        <end position="289"/>
    </location>
</feature>
<organism evidence="4 5">
    <name type="scientific">Ciona intestinalis</name>
    <name type="common">Transparent sea squirt</name>
    <name type="synonym">Ascidia intestinalis</name>
    <dbReference type="NCBI Taxonomy" id="7719"/>
    <lineage>
        <taxon>Eukaryota</taxon>
        <taxon>Metazoa</taxon>
        <taxon>Chordata</taxon>
        <taxon>Tunicata</taxon>
        <taxon>Ascidiacea</taxon>
        <taxon>Phlebobranchia</taxon>
        <taxon>Cionidae</taxon>
        <taxon>Ciona</taxon>
    </lineage>
</organism>
<proteinExistence type="predicted"/>
<dbReference type="GO" id="GO:0072659">
    <property type="term" value="P:protein localization to plasma membrane"/>
    <property type="evidence" value="ECO:0000318"/>
    <property type="project" value="GO_Central"/>
</dbReference>
<evidence type="ECO:0000313" key="4">
    <source>
        <dbReference type="Ensembl" id="ENSCINP00000018787.3"/>
    </source>
</evidence>
<dbReference type="GO" id="GO:0005102">
    <property type="term" value="F:signaling receptor binding"/>
    <property type="evidence" value="ECO:0000318"/>
    <property type="project" value="GO_Central"/>
</dbReference>
<evidence type="ECO:0000256" key="1">
    <source>
        <dbReference type="ARBA" id="ARBA00022737"/>
    </source>
</evidence>
<feature type="region of interest" description="Disordered" evidence="2">
    <location>
        <begin position="18"/>
        <end position="75"/>
    </location>
</feature>
<feature type="region of interest" description="Disordered" evidence="2">
    <location>
        <begin position="268"/>
        <end position="519"/>
    </location>
</feature>
<feature type="region of interest" description="Disordered" evidence="2">
    <location>
        <begin position="132"/>
        <end position="178"/>
    </location>
</feature>
<dbReference type="InParanoid" id="F6W0Z5"/>
<reference evidence="4" key="4">
    <citation type="submission" date="2025-09" db="UniProtKB">
        <authorList>
            <consortium name="Ensembl"/>
        </authorList>
    </citation>
    <scope>IDENTIFICATION</scope>
</reference>
<feature type="compositionally biased region" description="Polar residues" evidence="2">
    <location>
        <begin position="409"/>
        <end position="425"/>
    </location>
</feature>
<feature type="compositionally biased region" description="Pro residues" evidence="2">
    <location>
        <begin position="134"/>
        <end position="149"/>
    </location>
</feature>
<feature type="compositionally biased region" description="Polar residues" evidence="2">
    <location>
        <begin position="346"/>
        <end position="363"/>
    </location>
</feature>
<sequence length="519" mass="56157">MSSCSSVGSLNYMATARSGTATPIPIDKMLDPSLVTPVTKQRNQFSPTSSVSSEANSPDLNSHPSHTPSKTPFQEPSLEEVMHRRFHHYPANSPRSRNHSGEIKRSRSIKRSIIKSSSASSLQLMIPNIDDSLPPSPLASPRSVHPPHPSILSNPSSRDSSPGRSFSPVPGSPRPPIVIPRTTRGFGFKIQAIPVFRNNGNTFDVHHIVTQVDEKGSAYTAGLRVGDLITHVNNELVQGMVHTSVLQLMYRSNKISIQAVPLESTSIKIGRRPSKNRSKPIRRRKRQFIPHRTGSITSKRYTGTSAGGGSSPAMVSSPLHCYKNKRRGSIIRNGRQTDTRVHSPLLTPNRSKSKMMTSASSGEIQEASHPQSPPLGRLEQDLSSASSKSTSPNSTLSDSATPTPLLMADTSTPGPSKSASFTMTPNPRPTSRPMSLEKLTRSIRSSRRKSTGHIPLSPLARVPNSPSPLLLIDPSFTQSSDATPASSSKDQGPELLASRSTDSSSSSKVFSMFKVKIQK</sequence>
<evidence type="ECO:0000313" key="5">
    <source>
        <dbReference type="Proteomes" id="UP000008144"/>
    </source>
</evidence>
<dbReference type="Gene3D" id="2.30.42.10">
    <property type="match status" value="1"/>
</dbReference>
<protein>
    <recommendedName>
        <fullName evidence="3">PDZ domain-containing protein</fullName>
    </recommendedName>
</protein>
<reference evidence="5" key="1">
    <citation type="journal article" date="2002" name="Science">
        <title>The draft genome of Ciona intestinalis: insights into chordate and vertebrate origins.</title>
        <authorList>
            <person name="Dehal P."/>
            <person name="Satou Y."/>
            <person name="Campbell R.K."/>
            <person name="Chapman J."/>
            <person name="Degnan B."/>
            <person name="De Tomaso A."/>
            <person name="Davidson B."/>
            <person name="Di Gregorio A."/>
            <person name="Gelpke M."/>
            <person name="Goodstein D.M."/>
            <person name="Harafuji N."/>
            <person name="Hastings K.E."/>
            <person name="Ho I."/>
            <person name="Hotta K."/>
            <person name="Huang W."/>
            <person name="Kawashima T."/>
            <person name="Lemaire P."/>
            <person name="Martinez D."/>
            <person name="Meinertzhagen I.A."/>
            <person name="Necula S."/>
            <person name="Nonaka M."/>
            <person name="Putnam N."/>
            <person name="Rash S."/>
            <person name="Saiga H."/>
            <person name="Satake M."/>
            <person name="Terry A."/>
            <person name="Yamada L."/>
            <person name="Wang H.G."/>
            <person name="Awazu S."/>
            <person name="Azumi K."/>
            <person name="Boore J."/>
            <person name="Branno M."/>
            <person name="Chin-Bow S."/>
            <person name="DeSantis R."/>
            <person name="Doyle S."/>
            <person name="Francino P."/>
            <person name="Keys D.N."/>
            <person name="Haga S."/>
            <person name="Hayashi H."/>
            <person name="Hino K."/>
            <person name="Imai K.S."/>
            <person name="Inaba K."/>
            <person name="Kano S."/>
            <person name="Kobayashi K."/>
            <person name="Kobayashi M."/>
            <person name="Lee B.I."/>
            <person name="Makabe K.W."/>
            <person name="Manohar C."/>
            <person name="Matassi G."/>
            <person name="Medina M."/>
            <person name="Mochizuki Y."/>
            <person name="Mount S."/>
            <person name="Morishita T."/>
            <person name="Miura S."/>
            <person name="Nakayama A."/>
            <person name="Nishizaka S."/>
            <person name="Nomoto H."/>
            <person name="Ohta F."/>
            <person name="Oishi K."/>
            <person name="Rigoutsos I."/>
            <person name="Sano M."/>
            <person name="Sasaki A."/>
            <person name="Sasakura Y."/>
            <person name="Shoguchi E."/>
            <person name="Shin-i T."/>
            <person name="Spagnuolo A."/>
            <person name="Stainier D."/>
            <person name="Suzuki M.M."/>
            <person name="Tassy O."/>
            <person name="Takatori N."/>
            <person name="Tokuoka M."/>
            <person name="Yagi K."/>
            <person name="Yoshizaki F."/>
            <person name="Wada S."/>
            <person name="Zhang C."/>
            <person name="Hyatt P.D."/>
            <person name="Larimer F."/>
            <person name="Detter C."/>
            <person name="Doggett N."/>
            <person name="Glavina T."/>
            <person name="Hawkins T."/>
            <person name="Richardson P."/>
            <person name="Lucas S."/>
            <person name="Kohara Y."/>
            <person name="Levine M."/>
            <person name="Satoh N."/>
            <person name="Rokhsar D.S."/>
        </authorList>
    </citation>
    <scope>NUCLEOTIDE SEQUENCE [LARGE SCALE GENOMIC DNA]</scope>
</reference>
<dbReference type="Pfam" id="PF00595">
    <property type="entry name" value="PDZ"/>
    <property type="match status" value="1"/>
</dbReference>
<feature type="compositionally biased region" description="Polar residues" evidence="2">
    <location>
        <begin position="36"/>
        <end position="74"/>
    </location>
</feature>
<feature type="compositionally biased region" description="Low complexity" evidence="2">
    <location>
        <begin position="498"/>
        <end position="511"/>
    </location>
</feature>
<dbReference type="GO" id="GO:0016324">
    <property type="term" value="C:apical plasma membrane"/>
    <property type="evidence" value="ECO:0000318"/>
    <property type="project" value="GO_Central"/>
</dbReference>
<dbReference type="PANTHER" id="PTHR14191">
    <property type="entry name" value="PDZ DOMAIN CONTAINING PROTEIN"/>
    <property type="match status" value="1"/>
</dbReference>
<keyword evidence="1" id="KW-0677">Repeat</keyword>
<dbReference type="SUPFAM" id="SSF50156">
    <property type="entry name" value="PDZ domain-like"/>
    <property type="match status" value="1"/>
</dbReference>
<dbReference type="Proteomes" id="UP000008144">
    <property type="component" value="Chromosome 5"/>
</dbReference>
<dbReference type="PANTHER" id="PTHR14191:SF27">
    <property type="entry name" value="MICROTUBULE ASSOCIATED SERINE_THREONINE KINASE FAMILY MEMBER 4"/>
    <property type="match status" value="1"/>
</dbReference>